<dbReference type="SUPFAM" id="SSF53300">
    <property type="entry name" value="vWA-like"/>
    <property type="match status" value="1"/>
</dbReference>
<sequence length="277" mass="32605">MSSINNLRREYRNYIIPRDQRWLDFQKYVAYYEINQMFARRLFTGLDGYEIVFICDDSGSMSTPLDDIRNTQRRFETRWSRLQKTVSIVVDLASTLDPNGVDVYFLNRDPVLHVRNSKELAATFAEDPSGPTPVTKILRKILHIKRDEIQQRNLLIVLATDGLPTDDAGHTELAPFEHVLEKERIPINKIPMTIIACTNDRKIMDYLNFLDKHVHYLDVVDDYKNEREQILRIQGRNFPFTFGDYIVKTLMGGVDRWFDLLDEEKVVLDDSRYSKHR</sequence>
<dbReference type="OrthoDB" id="2142040at2759"/>
<protein>
    <recommendedName>
        <fullName evidence="3">VWFA domain-containing protein</fullName>
    </recommendedName>
</protein>
<dbReference type="EMBL" id="CAJNOJ010000004">
    <property type="protein sequence ID" value="CAF0742603.1"/>
    <property type="molecule type" value="Genomic_DNA"/>
</dbReference>
<gene>
    <name evidence="1" type="ORF">EDS130_LOCUS1828</name>
</gene>
<proteinExistence type="predicted"/>
<evidence type="ECO:0000313" key="1">
    <source>
        <dbReference type="EMBL" id="CAF0742603.1"/>
    </source>
</evidence>
<reference evidence="1" key="1">
    <citation type="submission" date="2021-02" db="EMBL/GenBank/DDBJ databases">
        <authorList>
            <person name="Nowell W R."/>
        </authorList>
    </citation>
    <scope>NUCLEOTIDE SEQUENCE</scope>
</reference>
<dbReference type="Gene3D" id="3.40.50.410">
    <property type="entry name" value="von Willebrand factor, type A domain"/>
    <property type="match status" value="1"/>
</dbReference>
<dbReference type="PANTHER" id="PTHR34706">
    <property type="entry name" value="SLR1338 PROTEIN"/>
    <property type="match status" value="1"/>
</dbReference>
<dbReference type="PANTHER" id="PTHR34706:SF1">
    <property type="entry name" value="VWFA DOMAIN-CONTAINING PROTEIN"/>
    <property type="match status" value="1"/>
</dbReference>
<accession>A0A813NST1</accession>
<dbReference type="InterPro" id="IPR036465">
    <property type="entry name" value="vWFA_dom_sf"/>
</dbReference>
<dbReference type="AlphaFoldDB" id="A0A813NST1"/>
<organism evidence="1 2">
    <name type="scientific">Adineta ricciae</name>
    <name type="common">Rotifer</name>
    <dbReference type="NCBI Taxonomy" id="249248"/>
    <lineage>
        <taxon>Eukaryota</taxon>
        <taxon>Metazoa</taxon>
        <taxon>Spiralia</taxon>
        <taxon>Gnathifera</taxon>
        <taxon>Rotifera</taxon>
        <taxon>Eurotatoria</taxon>
        <taxon>Bdelloidea</taxon>
        <taxon>Adinetida</taxon>
        <taxon>Adinetidae</taxon>
        <taxon>Adineta</taxon>
    </lineage>
</organism>
<dbReference type="Proteomes" id="UP000663852">
    <property type="component" value="Unassembled WGS sequence"/>
</dbReference>
<comment type="caution">
    <text evidence="1">The sequence shown here is derived from an EMBL/GenBank/DDBJ whole genome shotgun (WGS) entry which is preliminary data.</text>
</comment>
<evidence type="ECO:0008006" key="3">
    <source>
        <dbReference type="Google" id="ProtNLM"/>
    </source>
</evidence>
<name>A0A813NST1_ADIRI</name>
<evidence type="ECO:0000313" key="2">
    <source>
        <dbReference type="Proteomes" id="UP000663852"/>
    </source>
</evidence>